<dbReference type="EMBL" id="KV454493">
    <property type="protein sequence ID" value="ODV58309.1"/>
    <property type="molecule type" value="Genomic_DNA"/>
</dbReference>
<dbReference type="Proteomes" id="UP000095038">
    <property type="component" value="Unassembled WGS sequence"/>
</dbReference>
<dbReference type="GO" id="GO:0031966">
    <property type="term" value="C:mitochondrial membrane"/>
    <property type="evidence" value="ECO:0007669"/>
    <property type="project" value="UniProtKB-SubCell"/>
</dbReference>
<accession>A0A1D2V9Q9</accession>
<dbReference type="OrthoDB" id="2094445at2759"/>
<dbReference type="Pfam" id="PF11022">
    <property type="entry name" value="ATP19"/>
    <property type="match status" value="1"/>
</dbReference>
<keyword evidence="3 5" id="KW-0472">Membrane</keyword>
<dbReference type="RefSeq" id="XP_020044616.1">
    <property type="nucleotide sequence ID" value="XM_020194099.1"/>
</dbReference>
<dbReference type="InterPro" id="IPR021278">
    <property type="entry name" value="ATP19"/>
</dbReference>
<gene>
    <name evidence="6" type="ORF">ASCRUDRAFT_78005</name>
</gene>
<evidence type="ECO:0008006" key="8">
    <source>
        <dbReference type="Google" id="ProtNLM"/>
    </source>
</evidence>
<dbReference type="GeneID" id="30967735"/>
<proteinExistence type="predicted"/>
<reference evidence="7" key="1">
    <citation type="submission" date="2016-05" db="EMBL/GenBank/DDBJ databases">
        <title>Comparative genomics of biotechnologically important yeasts.</title>
        <authorList>
            <consortium name="DOE Joint Genome Institute"/>
            <person name="Riley R."/>
            <person name="Haridas S."/>
            <person name="Wolfe K.H."/>
            <person name="Lopes M.R."/>
            <person name="Hittinger C.T."/>
            <person name="Goker M."/>
            <person name="Salamov A."/>
            <person name="Wisecaver J."/>
            <person name="Long T.M."/>
            <person name="Aerts A.L."/>
            <person name="Barry K."/>
            <person name="Choi C."/>
            <person name="Clum A."/>
            <person name="Coughlan A.Y."/>
            <person name="Deshpande S."/>
            <person name="Douglass A.P."/>
            <person name="Hanson S.J."/>
            <person name="Klenk H.-P."/>
            <person name="Labutti K."/>
            <person name="Lapidus A."/>
            <person name="Lindquist E."/>
            <person name="Lipzen A."/>
            <person name="Meier-Kolthoff J.P."/>
            <person name="Ohm R.A."/>
            <person name="Otillar R.P."/>
            <person name="Pangilinan J."/>
            <person name="Peng Y."/>
            <person name="Rokas A."/>
            <person name="Rosa C.A."/>
            <person name="Scheuner C."/>
            <person name="Sibirny A.A."/>
            <person name="Slot J.C."/>
            <person name="Stielow J.B."/>
            <person name="Sun H."/>
            <person name="Kurtzman C.P."/>
            <person name="Blackwell M."/>
            <person name="Grigoriev I.V."/>
            <person name="Jeffries T.W."/>
        </authorList>
    </citation>
    <scope>NUCLEOTIDE SEQUENCE [LARGE SCALE GENOMIC DNA]</scope>
    <source>
        <strain evidence="7">DSM 1968</strain>
    </source>
</reference>
<evidence type="ECO:0000256" key="5">
    <source>
        <dbReference type="SAM" id="Phobius"/>
    </source>
</evidence>
<dbReference type="AlphaFoldDB" id="A0A1D2V9Q9"/>
<protein>
    <recommendedName>
        <fullName evidence="8">ATP synthase subunit K, mitochondrial</fullName>
    </recommendedName>
</protein>
<sequence>MVSYYTVLGKKVPSHILAIATIVATVGGIALPKYIPSSKSESPKVVPPPVETSASKDEEFDFEKLIGDFLKEEQK</sequence>
<evidence type="ECO:0000256" key="1">
    <source>
        <dbReference type="ARBA" id="ARBA00004325"/>
    </source>
</evidence>
<evidence type="ECO:0000256" key="2">
    <source>
        <dbReference type="ARBA" id="ARBA00023128"/>
    </source>
</evidence>
<keyword evidence="5" id="KW-1133">Transmembrane helix</keyword>
<comment type="subcellular location">
    <subcellularLocation>
        <location evidence="1">Mitochondrion membrane</location>
    </subcellularLocation>
</comment>
<evidence type="ECO:0000256" key="3">
    <source>
        <dbReference type="ARBA" id="ARBA00023136"/>
    </source>
</evidence>
<dbReference type="PANTHER" id="PTHR28074:SF1">
    <property type="entry name" value="ATP SYNTHASE SUBUNIT K, MITOCHONDRIAL"/>
    <property type="match status" value="1"/>
</dbReference>
<feature type="transmembrane region" description="Helical" evidence="5">
    <location>
        <begin position="12"/>
        <end position="31"/>
    </location>
</feature>
<keyword evidence="7" id="KW-1185">Reference proteome</keyword>
<keyword evidence="5" id="KW-0812">Transmembrane</keyword>
<organism evidence="6 7">
    <name type="scientific">Ascoidea rubescens DSM 1968</name>
    <dbReference type="NCBI Taxonomy" id="1344418"/>
    <lineage>
        <taxon>Eukaryota</taxon>
        <taxon>Fungi</taxon>
        <taxon>Dikarya</taxon>
        <taxon>Ascomycota</taxon>
        <taxon>Saccharomycotina</taxon>
        <taxon>Saccharomycetes</taxon>
        <taxon>Ascoideaceae</taxon>
        <taxon>Ascoidea</taxon>
    </lineage>
</organism>
<evidence type="ECO:0000313" key="6">
    <source>
        <dbReference type="EMBL" id="ODV58309.1"/>
    </source>
</evidence>
<dbReference type="PANTHER" id="PTHR28074">
    <property type="entry name" value="ATP SYNTHASE SUBUNIT K, MITOCHONDRIAL"/>
    <property type="match status" value="1"/>
</dbReference>
<dbReference type="STRING" id="1344418.A0A1D2V9Q9"/>
<dbReference type="InParanoid" id="A0A1D2V9Q9"/>
<evidence type="ECO:0000313" key="7">
    <source>
        <dbReference type="Proteomes" id="UP000095038"/>
    </source>
</evidence>
<keyword evidence="2" id="KW-0496">Mitochondrion</keyword>
<feature type="region of interest" description="Disordered" evidence="4">
    <location>
        <begin position="37"/>
        <end position="56"/>
    </location>
</feature>
<name>A0A1D2V9Q9_9ASCO</name>
<evidence type="ECO:0000256" key="4">
    <source>
        <dbReference type="SAM" id="MobiDB-lite"/>
    </source>
</evidence>
<dbReference type="GO" id="GO:0015986">
    <property type="term" value="P:proton motive force-driven ATP synthesis"/>
    <property type="evidence" value="ECO:0007669"/>
    <property type="project" value="TreeGrafter"/>
</dbReference>